<keyword evidence="7" id="KW-1185">Reference proteome</keyword>
<gene>
    <name evidence="4" type="primary">aat</name>
    <name evidence="6" type="ORF">BKA07_002420</name>
</gene>
<evidence type="ECO:0000256" key="5">
    <source>
        <dbReference type="SAM" id="MobiDB-lite"/>
    </source>
</evidence>
<evidence type="ECO:0000256" key="3">
    <source>
        <dbReference type="ARBA" id="ARBA00023315"/>
    </source>
</evidence>
<comment type="function">
    <text evidence="4">Functions in the N-end rule pathway of protein degradation where it conjugates Leu, Phe and, less efficiently, Met from aminoacyl-tRNAs to the N-termini of proteins containing an N-terminal arginine or lysine.</text>
</comment>
<comment type="catalytic activity">
    <reaction evidence="4">
        <text>L-phenylalanyl-tRNA(Phe) + an N-terminal L-alpha-aminoacyl-[protein] = an N-terminal L-phenylalanyl-L-alpha-aminoacyl-[protein] + tRNA(Phe)</text>
        <dbReference type="Rhea" id="RHEA:43632"/>
        <dbReference type="Rhea" id="RHEA-COMP:9668"/>
        <dbReference type="Rhea" id="RHEA-COMP:9699"/>
        <dbReference type="Rhea" id="RHEA-COMP:10636"/>
        <dbReference type="Rhea" id="RHEA-COMP:10637"/>
        <dbReference type="ChEBI" id="CHEBI:78442"/>
        <dbReference type="ChEBI" id="CHEBI:78531"/>
        <dbReference type="ChEBI" id="CHEBI:78597"/>
        <dbReference type="ChEBI" id="CHEBI:83561"/>
        <dbReference type="EC" id="2.3.2.6"/>
    </reaction>
</comment>
<dbReference type="HAMAP" id="MF_00688">
    <property type="entry name" value="Leu_Phe_trans"/>
    <property type="match status" value="1"/>
</dbReference>
<protein>
    <recommendedName>
        <fullName evidence="4">Leucyl/phenylalanyl-tRNA--protein transferase</fullName>
        <ecNumber evidence="4">2.3.2.6</ecNumber>
    </recommendedName>
    <alternativeName>
        <fullName evidence="4">L/F-transferase</fullName>
    </alternativeName>
    <alternativeName>
        <fullName evidence="4">Leucyltransferase</fullName>
    </alternativeName>
    <alternativeName>
        <fullName evidence="4">Phenyalanyltransferase</fullName>
    </alternativeName>
</protein>
<evidence type="ECO:0000256" key="2">
    <source>
        <dbReference type="ARBA" id="ARBA00022679"/>
    </source>
</evidence>
<proteinExistence type="inferred from homology"/>
<sequence length="234" mass="25471">MDLEDLRAVSYTATQPQVLSSYRAGLFPMGIGSGGTGRMGWWAPRRRGVLLPGDIRVTKSLRKSMRRFDYSIDTDFEQVIRACADPSRPGSWITEDMIGLYLGLHADGWAHSVEVRSQGDLVGGLYGVAMGSLFAGESMFHNQRDASKAALVHLVSLFDDPPPANTTTRAATPIGSSDPTSADARQEAPDWLIDTQWQTSHLASLGVSEISGLEYAARLDSALRGDHCQVFLNK</sequence>
<name>A0A846S123_9MICO</name>
<dbReference type="AlphaFoldDB" id="A0A846S123"/>
<keyword evidence="1 4" id="KW-0963">Cytoplasm</keyword>
<dbReference type="EC" id="2.3.2.6" evidence="4"/>
<dbReference type="GO" id="GO:0030163">
    <property type="term" value="P:protein catabolic process"/>
    <property type="evidence" value="ECO:0007669"/>
    <property type="project" value="UniProtKB-UniRule"/>
</dbReference>
<feature type="region of interest" description="Disordered" evidence="5">
    <location>
        <begin position="164"/>
        <end position="185"/>
    </location>
</feature>
<dbReference type="RefSeq" id="WP_167951083.1">
    <property type="nucleotide sequence ID" value="NZ_BAAAPQ010000006.1"/>
</dbReference>
<reference evidence="6 7" key="1">
    <citation type="submission" date="2020-03" db="EMBL/GenBank/DDBJ databases">
        <title>Sequencing the genomes of 1000 actinobacteria strains.</title>
        <authorList>
            <person name="Klenk H.-P."/>
        </authorList>
    </citation>
    <scope>NUCLEOTIDE SEQUENCE [LARGE SCALE GENOMIC DNA]</scope>
    <source>
        <strain evidence="6 7">DSM 18964</strain>
    </source>
</reference>
<dbReference type="PANTHER" id="PTHR30098:SF2">
    <property type="entry name" value="LEUCYL_PHENYLALANYL-TRNA--PROTEIN TRANSFERASE"/>
    <property type="match status" value="1"/>
</dbReference>
<dbReference type="SUPFAM" id="SSF55729">
    <property type="entry name" value="Acyl-CoA N-acyltransferases (Nat)"/>
    <property type="match status" value="1"/>
</dbReference>
<comment type="catalytic activity">
    <reaction evidence="4">
        <text>N-terminal L-lysyl-[protein] + L-leucyl-tRNA(Leu) = N-terminal L-leucyl-L-lysyl-[protein] + tRNA(Leu) + H(+)</text>
        <dbReference type="Rhea" id="RHEA:12340"/>
        <dbReference type="Rhea" id="RHEA-COMP:9613"/>
        <dbReference type="Rhea" id="RHEA-COMP:9622"/>
        <dbReference type="Rhea" id="RHEA-COMP:12670"/>
        <dbReference type="Rhea" id="RHEA-COMP:12671"/>
        <dbReference type="ChEBI" id="CHEBI:15378"/>
        <dbReference type="ChEBI" id="CHEBI:65249"/>
        <dbReference type="ChEBI" id="CHEBI:78442"/>
        <dbReference type="ChEBI" id="CHEBI:78494"/>
        <dbReference type="ChEBI" id="CHEBI:133043"/>
        <dbReference type="EC" id="2.3.2.6"/>
    </reaction>
</comment>
<dbReference type="Proteomes" id="UP000576792">
    <property type="component" value="Unassembled WGS sequence"/>
</dbReference>
<keyword evidence="3 4" id="KW-0012">Acyltransferase</keyword>
<dbReference type="InterPro" id="IPR016181">
    <property type="entry name" value="Acyl_CoA_acyltransferase"/>
</dbReference>
<dbReference type="Pfam" id="PF03588">
    <property type="entry name" value="Leu_Phe_trans"/>
    <property type="match status" value="1"/>
</dbReference>
<accession>A0A846S123</accession>
<dbReference type="PANTHER" id="PTHR30098">
    <property type="entry name" value="LEUCYL/PHENYLALANYL-TRNA--PROTEIN TRANSFERASE"/>
    <property type="match status" value="1"/>
</dbReference>
<evidence type="ECO:0000313" key="7">
    <source>
        <dbReference type="Proteomes" id="UP000576792"/>
    </source>
</evidence>
<evidence type="ECO:0000313" key="6">
    <source>
        <dbReference type="EMBL" id="NJC57385.1"/>
    </source>
</evidence>
<comment type="caution">
    <text evidence="6">The sequence shown here is derived from an EMBL/GenBank/DDBJ whole genome shotgun (WGS) entry which is preliminary data.</text>
</comment>
<dbReference type="Gene3D" id="3.40.630.70">
    <property type="entry name" value="Leucyl/phenylalanyl-tRNA-protein transferase, C-terminal domain"/>
    <property type="match status" value="1"/>
</dbReference>
<evidence type="ECO:0000256" key="4">
    <source>
        <dbReference type="HAMAP-Rule" id="MF_00688"/>
    </source>
</evidence>
<dbReference type="InterPro" id="IPR042203">
    <property type="entry name" value="Leu/Phe-tRNA_Trfase_C"/>
</dbReference>
<dbReference type="InterPro" id="IPR004616">
    <property type="entry name" value="Leu/Phe-tRNA_Trfase"/>
</dbReference>
<comment type="catalytic activity">
    <reaction evidence="4">
        <text>N-terminal L-arginyl-[protein] + L-leucyl-tRNA(Leu) = N-terminal L-leucyl-L-arginyl-[protein] + tRNA(Leu) + H(+)</text>
        <dbReference type="Rhea" id="RHEA:50416"/>
        <dbReference type="Rhea" id="RHEA-COMP:9613"/>
        <dbReference type="Rhea" id="RHEA-COMP:9622"/>
        <dbReference type="Rhea" id="RHEA-COMP:12672"/>
        <dbReference type="Rhea" id="RHEA-COMP:12673"/>
        <dbReference type="ChEBI" id="CHEBI:15378"/>
        <dbReference type="ChEBI" id="CHEBI:64719"/>
        <dbReference type="ChEBI" id="CHEBI:78442"/>
        <dbReference type="ChEBI" id="CHEBI:78494"/>
        <dbReference type="ChEBI" id="CHEBI:133044"/>
        <dbReference type="EC" id="2.3.2.6"/>
    </reaction>
</comment>
<keyword evidence="2 4" id="KW-0808">Transferase</keyword>
<comment type="subcellular location">
    <subcellularLocation>
        <location evidence="4">Cytoplasm</location>
    </subcellularLocation>
</comment>
<evidence type="ECO:0000256" key="1">
    <source>
        <dbReference type="ARBA" id="ARBA00022490"/>
    </source>
</evidence>
<dbReference type="GO" id="GO:0008914">
    <property type="term" value="F:leucyl-tRNA--protein transferase activity"/>
    <property type="evidence" value="ECO:0007669"/>
    <property type="project" value="UniProtKB-UniRule"/>
</dbReference>
<comment type="similarity">
    <text evidence="4">Belongs to the L/F-transferase family.</text>
</comment>
<organism evidence="6 7">
    <name type="scientific">Brevibacterium marinum</name>
    <dbReference type="NCBI Taxonomy" id="418643"/>
    <lineage>
        <taxon>Bacteria</taxon>
        <taxon>Bacillati</taxon>
        <taxon>Actinomycetota</taxon>
        <taxon>Actinomycetes</taxon>
        <taxon>Micrococcales</taxon>
        <taxon>Brevibacteriaceae</taxon>
        <taxon>Brevibacterium</taxon>
    </lineage>
</organism>
<dbReference type="EMBL" id="JAATJN010000001">
    <property type="protein sequence ID" value="NJC57385.1"/>
    <property type="molecule type" value="Genomic_DNA"/>
</dbReference>
<dbReference type="GO" id="GO:0005737">
    <property type="term" value="C:cytoplasm"/>
    <property type="evidence" value="ECO:0007669"/>
    <property type="project" value="UniProtKB-SubCell"/>
</dbReference>